<evidence type="ECO:0000256" key="8">
    <source>
        <dbReference type="ARBA" id="ARBA00023157"/>
    </source>
</evidence>
<feature type="domain" description="Peptidase M43 pregnancy-associated plasma-A" evidence="11">
    <location>
        <begin position="153"/>
        <end position="296"/>
    </location>
</feature>
<proteinExistence type="inferred from homology"/>
<organism evidence="12 13">
    <name type="scientific">Flavivirga spongiicola</name>
    <dbReference type="NCBI Taxonomy" id="421621"/>
    <lineage>
        <taxon>Bacteria</taxon>
        <taxon>Pseudomonadati</taxon>
        <taxon>Bacteroidota</taxon>
        <taxon>Flavobacteriia</taxon>
        <taxon>Flavobacteriales</taxon>
        <taxon>Flavobacteriaceae</taxon>
        <taxon>Flavivirga</taxon>
    </lineage>
</organism>
<keyword evidence="7 12" id="KW-0482">Metalloprotease</keyword>
<keyword evidence="8" id="KW-1015">Disulfide bond</keyword>
<keyword evidence="6" id="KW-0862">Zinc</keyword>
<dbReference type="InterPro" id="IPR008754">
    <property type="entry name" value="Peptidase_M43"/>
</dbReference>
<dbReference type="EMBL" id="JAODOP010000004">
    <property type="protein sequence ID" value="MEF3834706.1"/>
    <property type="molecule type" value="Genomic_DNA"/>
</dbReference>
<evidence type="ECO:0000256" key="4">
    <source>
        <dbReference type="ARBA" id="ARBA00022729"/>
    </source>
</evidence>
<keyword evidence="2" id="KW-0645">Protease</keyword>
<reference evidence="12 13" key="1">
    <citation type="submission" date="2022-09" db="EMBL/GenBank/DDBJ databases">
        <title>Genome sequencing of Flavivirga sp. MEBiC05379.</title>
        <authorList>
            <person name="Oh H.-M."/>
            <person name="Kwon K.K."/>
            <person name="Park M.J."/>
            <person name="Yang S.-H."/>
        </authorList>
    </citation>
    <scope>NUCLEOTIDE SEQUENCE [LARGE SCALE GENOMIC DNA]</scope>
    <source>
        <strain evidence="12 13">MEBiC05379</strain>
    </source>
</reference>
<evidence type="ECO:0000256" key="10">
    <source>
        <dbReference type="SAM" id="SignalP"/>
    </source>
</evidence>
<dbReference type="Proteomes" id="UP001337305">
    <property type="component" value="Unassembled WGS sequence"/>
</dbReference>
<evidence type="ECO:0000256" key="6">
    <source>
        <dbReference type="ARBA" id="ARBA00022833"/>
    </source>
</evidence>
<feature type="compositionally biased region" description="Polar residues" evidence="9">
    <location>
        <begin position="246"/>
        <end position="264"/>
    </location>
</feature>
<feature type="region of interest" description="Disordered" evidence="9">
    <location>
        <begin position="238"/>
        <end position="264"/>
    </location>
</feature>
<dbReference type="CDD" id="cd04275">
    <property type="entry name" value="ZnMc_pappalysin_like"/>
    <property type="match status" value="1"/>
</dbReference>
<dbReference type="PANTHER" id="PTHR47466:SF1">
    <property type="entry name" value="METALLOPROTEASE MEP1 (AFU_ORTHOLOGUE AFUA_1G07730)-RELATED"/>
    <property type="match status" value="1"/>
</dbReference>
<protein>
    <submittedName>
        <fullName evidence="12">Zinc metalloprotease</fullName>
    </submittedName>
</protein>
<dbReference type="Gene3D" id="3.40.390.10">
    <property type="entry name" value="Collagenase (Catalytic Domain)"/>
    <property type="match status" value="1"/>
</dbReference>
<evidence type="ECO:0000256" key="3">
    <source>
        <dbReference type="ARBA" id="ARBA00022723"/>
    </source>
</evidence>
<evidence type="ECO:0000256" key="7">
    <source>
        <dbReference type="ARBA" id="ARBA00023049"/>
    </source>
</evidence>
<evidence type="ECO:0000313" key="13">
    <source>
        <dbReference type="Proteomes" id="UP001337305"/>
    </source>
</evidence>
<evidence type="ECO:0000256" key="1">
    <source>
        <dbReference type="ARBA" id="ARBA00008721"/>
    </source>
</evidence>
<evidence type="ECO:0000259" key="11">
    <source>
        <dbReference type="Pfam" id="PF05572"/>
    </source>
</evidence>
<evidence type="ECO:0000256" key="2">
    <source>
        <dbReference type="ARBA" id="ARBA00022670"/>
    </source>
</evidence>
<evidence type="ECO:0000256" key="5">
    <source>
        <dbReference type="ARBA" id="ARBA00022801"/>
    </source>
</evidence>
<dbReference type="GO" id="GO:0008237">
    <property type="term" value="F:metallopeptidase activity"/>
    <property type="evidence" value="ECO:0007669"/>
    <property type="project" value="UniProtKB-KW"/>
</dbReference>
<dbReference type="Pfam" id="PF05572">
    <property type="entry name" value="Peptidase_M43"/>
    <property type="match status" value="1"/>
</dbReference>
<keyword evidence="13" id="KW-1185">Reference proteome</keyword>
<dbReference type="PANTHER" id="PTHR47466">
    <property type="match status" value="1"/>
</dbReference>
<feature type="chain" id="PRO_5045333671" evidence="10">
    <location>
        <begin position="24"/>
        <end position="315"/>
    </location>
</feature>
<gene>
    <name evidence="12" type="ORF">N1F79_16325</name>
</gene>
<evidence type="ECO:0000256" key="9">
    <source>
        <dbReference type="SAM" id="MobiDB-lite"/>
    </source>
</evidence>
<evidence type="ECO:0000313" key="12">
    <source>
        <dbReference type="EMBL" id="MEF3834706.1"/>
    </source>
</evidence>
<dbReference type="InterPro" id="IPR024079">
    <property type="entry name" value="MetalloPept_cat_dom_sf"/>
</dbReference>
<dbReference type="SUPFAM" id="SSF55486">
    <property type="entry name" value="Metalloproteases ('zincins'), catalytic domain"/>
    <property type="match status" value="1"/>
</dbReference>
<feature type="signal peptide" evidence="10">
    <location>
        <begin position="1"/>
        <end position="23"/>
    </location>
</feature>
<keyword evidence="4 10" id="KW-0732">Signal</keyword>
<keyword evidence="5" id="KW-0378">Hydrolase</keyword>
<comment type="similarity">
    <text evidence="1">Belongs to the peptidase M43B family.</text>
</comment>
<sequence>MTYKHLPFLIAIVLIVFCTASCSKDDNPPINSPIEEGDVSFGEVITIPVVVHVVNYTPKPFIISDEKIQSQIDVLNQDFRKKNPDHIKTPNEFIDLVADVAIEFSLATIDPDGNPTSGIIRTEGNVIGFDGRDLTGEIPIEDLKLYFTEKGGQDAWPRDKYLNIWIADLSDYTGELGLAGYAQFPNVDPRIDGVVIDPRVFGTLAPLNPGNELGRTATHEIGHWLNLRHIYGKNGDCEEGDLVDDTPNQKSQYSGSPTHPQNSCNSNDMFMNFMDYVSDQSMYMFTIGQKRRMRDLFNPGGLRRELYLNNKQKTP</sequence>
<keyword evidence="3" id="KW-0479">Metal-binding</keyword>
<dbReference type="RefSeq" id="WP_303307021.1">
    <property type="nucleotide sequence ID" value="NZ_JAODOP010000004.1"/>
</dbReference>
<accession>A0ABU7XWF8</accession>
<comment type="caution">
    <text evidence="12">The sequence shown here is derived from an EMBL/GenBank/DDBJ whole genome shotgun (WGS) entry which is preliminary data.</text>
</comment>
<name>A0ABU7XWF8_9FLAO</name>